<dbReference type="GO" id="GO:0000428">
    <property type="term" value="C:DNA-directed RNA polymerase complex"/>
    <property type="evidence" value="ECO:0007669"/>
    <property type="project" value="UniProtKB-KW"/>
</dbReference>
<dbReference type="GO" id="GO:0003677">
    <property type="term" value="F:DNA binding"/>
    <property type="evidence" value="ECO:0007669"/>
    <property type="project" value="InterPro"/>
</dbReference>
<evidence type="ECO:0000259" key="7">
    <source>
        <dbReference type="Pfam" id="PF00562"/>
    </source>
</evidence>
<keyword evidence="4" id="KW-0548">Nucleotidyltransferase</keyword>
<feature type="non-terminal residue" evidence="8">
    <location>
        <position position="1"/>
    </location>
</feature>
<evidence type="ECO:0000256" key="3">
    <source>
        <dbReference type="ARBA" id="ARBA00022679"/>
    </source>
</evidence>
<keyword evidence="5" id="KW-0804">Transcription</keyword>
<evidence type="ECO:0000256" key="4">
    <source>
        <dbReference type="ARBA" id="ARBA00022695"/>
    </source>
</evidence>
<comment type="caution">
    <text evidence="8">The sequence shown here is derived from an EMBL/GenBank/DDBJ whole genome shotgun (WGS) entry which is preliminary data.</text>
</comment>
<dbReference type="GO" id="GO:0003899">
    <property type="term" value="F:DNA-directed RNA polymerase activity"/>
    <property type="evidence" value="ECO:0007669"/>
    <property type="project" value="UniProtKB-EC"/>
</dbReference>
<keyword evidence="6" id="KW-0175">Coiled coil</keyword>
<dbReference type="GO" id="GO:0006351">
    <property type="term" value="P:DNA-templated transcription"/>
    <property type="evidence" value="ECO:0007669"/>
    <property type="project" value="InterPro"/>
</dbReference>
<dbReference type="InterPro" id="IPR037033">
    <property type="entry name" value="DNA-dir_RNAP_su2_hyb_sf"/>
</dbReference>
<dbReference type="InterPro" id="IPR014724">
    <property type="entry name" value="RNA_pol_RPB2_OB-fold"/>
</dbReference>
<feature type="domain" description="DNA-directed RNA polymerase subunit 2 hybrid-binding" evidence="7">
    <location>
        <begin position="1"/>
        <end position="131"/>
    </location>
</feature>
<evidence type="ECO:0000256" key="2">
    <source>
        <dbReference type="ARBA" id="ARBA00022478"/>
    </source>
</evidence>
<dbReference type="EMBL" id="BARS01056734">
    <property type="protein sequence ID" value="GAG45285.1"/>
    <property type="molecule type" value="Genomic_DNA"/>
</dbReference>
<dbReference type="SUPFAM" id="SSF64484">
    <property type="entry name" value="beta and beta-prime subunits of DNA dependent RNA-polymerase"/>
    <property type="match status" value="1"/>
</dbReference>
<feature type="non-terminal residue" evidence="8">
    <location>
        <position position="165"/>
    </location>
</feature>
<accession>X0XPX2</accession>
<dbReference type="AlphaFoldDB" id="X0XPX2"/>
<dbReference type="Gene3D" id="2.40.50.150">
    <property type="match status" value="1"/>
</dbReference>
<evidence type="ECO:0000256" key="6">
    <source>
        <dbReference type="SAM" id="Coils"/>
    </source>
</evidence>
<dbReference type="EC" id="2.7.7.6" evidence="1"/>
<organism evidence="8">
    <name type="scientific">marine sediment metagenome</name>
    <dbReference type="NCBI Taxonomy" id="412755"/>
    <lineage>
        <taxon>unclassified sequences</taxon>
        <taxon>metagenomes</taxon>
        <taxon>ecological metagenomes</taxon>
    </lineage>
</organism>
<feature type="coiled-coil region" evidence="6">
    <location>
        <begin position="120"/>
        <end position="147"/>
    </location>
</feature>
<keyword evidence="3" id="KW-0808">Transferase</keyword>
<sequence length="165" mass="18770">SERLLKDDSFTSVHLEEYEVEIRETKLGREEFTRDIPNVSEKALQDLDASGIVLIGTKVGPGDILAGKVSPKSKSELTPEEKLLHAIFGRAGEDVKNDSLELPAGEEGVVVETRHFSRRMHMSEEQKKELNRRVREYRAEMNARKVKIFRMMAEEMNEVFGSPIV</sequence>
<protein>
    <recommendedName>
        <fullName evidence="1">DNA-directed RNA polymerase</fullName>
        <ecNumber evidence="1">2.7.7.6</ecNumber>
    </recommendedName>
</protein>
<dbReference type="Gene3D" id="2.40.270.10">
    <property type="entry name" value="DNA-directed RNA polymerase, subunit 2, domain 6"/>
    <property type="match status" value="1"/>
</dbReference>
<name>X0XPX2_9ZZZZ</name>
<evidence type="ECO:0000256" key="1">
    <source>
        <dbReference type="ARBA" id="ARBA00012418"/>
    </source>
</evidence>
<evidence type="ECO:0000313" key="8">
    <source>
        <dbReference type="EMBL" id="GAG45285.1"/>
    </source>
</evidence>
<evidence type="ECO:0000256" key="5">
    <source>
        <dbReference type="ARBA" id="ARBA00023163"/>
    </source>
</evidence>
<reference evidence="8" key="1">
    <citation type="journal article" date="2014" name="Front. Microbiol.">
        <title>High frequency of phylogenetically diverse reductive dehalogenase-homologous genes in deep subseafloor sedimentary metagenomes.</title>
        <authorList>
            <person name="Kawai M."/>
            <person name="Futagami T."/>
            <person name="Toyoda A."/>
            <person name="Takaki Y."/>
            <person name="Nishi S."/>
            <person name="Hori S."/>
            <person name="Arai W."/>
            <person name="Tsubouchi T."/>
            <person name="Morono Y."/>
            <person name="Uchiyama I."/>
            <person name="Ito T."/>
            <person name="Fujiyama A."/>
            <person name="Inagaki F."/>
            <person name="Takami H."/>
        </authorList>
    </citation>
    <scope>NUCLEOTIDE SEQUENCE</scope>
    <source>
        <strain evidence="8">Expedition CK06-06</strain>
    </source>
</reference>
<gene>
    <name evidence="8" type="ORF">S01H1_83450</name>
</gene>
<proteinExistence type="predicted"/>
<dbReference type="InterPro" id="IPR007120">
    <property type="entry name" value="DNA-dir_RNAP_su2_dom"/>
</dbReference>
<dbReference type="Pfam" id="PF00562">
    <property type="entry name" value="RNA_pol_Rpb2_6"/>
    <property type="match status" value="1"/>
</dbReference>
<keyword evidence="2" id="KW-0240">DNA-directed RNA polymerase</keyword>